<dbReference type="InterPro" id="IPR003961">
    <property type="entry name" value="FN3_dom"/>
</dbReference>
<feature type="domain" description="DUF5581" evidence="2">
    <location>
        <begin position="27"/>
        <end position="181"/>
    </location>
</feature>
<proteinExistence type="predicted"/>
<dbReference type="Pfam" id="PF20996">
    <property type="entry name" value="DUF5581_N"/>
    <property type="match status" value="1"/>
</dbReference>
<feature type="non-terminal residue" evidence="3">
    <location>
        <position position="1"/>
    </location>
</feature>
<dbReference type="Pfam" id="PF17744">
    <property type="entry name" value="DUF5581"/>
    <property type="match status" value="1"/>
</dbReference>
<dbReference type="InterPro" id="IPR048317">
    <property type="entry name" value="DUF5581_C"/>
</dbReference>
<dbReference type="AlphaFoldDB" id="A0A091RT12"/>
<gene>
    <name evidence="3" type="ORF">N331_02830</name>
</gene>
<keyword evidence="4" id="KW-1185">Reference proteome</keyword>
<evidence type="ECO:0000259" key="1">
    <source>
        <dbReference type="Pfam" id="PF17744"/>
    </source>
</evidence>
<evidence type="ECO:0000313" key="4">
    <source>
        <dbReference type="Proteomes" id="UP000052967"/>
    </source>
</evidence>
<feature type="domain" description="DUF5581" evidence="1">
    <location>
        <begin position="203"/>
        <end position="292"/>
    </location>
</feature>
<accession>A0A091RT12</accession>
<evidence type="ECO:0000313" key="3">
    <source>
        <dbReference type="EMBL" id="KFQ31597.1"/>
    </source>
</evidence>
<dbReference type="Proteomes" id="UP000052967">
    <property type="component" value="Unassembled WGS sequence"/>
</dbReference>
<name>A0A091RT12_MERNU</name>
<evidence type="ECO:0000259" key="2">
    <source>
        <dbReference type="Pfam" id="PF20996"/>
    </source>
</evidence>
<reference evidence="3 4" key="1">
    <citation type="submission" date="2014-04" db="EMBL/GenBank/DDBJ databases">
        <title>Genome evolution of avian class.</title>
        <authorList>
            <person name="Zhang G."/>
            <person name="Li C."/>
        </authorList>
    </citation>
    <scope>NUCLEOTIDE SEQUENCE [LARGE SCALE GENOMIC DNA]</scope>
    <source>
        <strain evidence="3">BGI_N331</strain>
    </source>
</reference>
<dbReference type="PANTHER" id="PTHR14537">
    <property type="entry name" value="FIBRONECTIN TYPE III DOMAIN-CONTAINING PROTEIN 11"/>
    <property type="match status" value="1"/>
</dbReference>
<sequence length="292" mass="33482">SFGIMSAIQNEFEASLESAAHMEEDQDEASELHLERRSLVLQFLHSTLSLQHLQHLRDKLELLKKSSFYLEIEPKQVVVRDQNQETYHTDIFQLINPIQLLKMKKVGKSQTQIQLSLLAELLEELQRGREELSSYAETRDTPTFLSQWDLIMQRMSQLSEFLEELLSLQTPGQLHMKHPLLLPFEAQRWGAALPAIGLSLSTKPPLLFDREKSFAGQDWAKLQWSADKREPLAEQYELHVTLLTSGGPGEPGYRRLQLVPSSTCLVRGLQPGRGYEFTVRRSDAGTLVFQSW</sequence>
<feature type="non-terminal residue" evidence="3">
    <location>
        <position position="292"/>
    </location>
</feature>
<dbReference type="EMBL" id="KK707976">
    <property type="protein sequence ID" value="KFQ31597.1"/>
    <property type="molecule type" value="Genomic_DNA"/>
</dbReference>
<dbReference type="CDD" id="cd00063">
    <property type="entry name" value="FN3"/>
    <property type="match status" value="1"/>
</dbReference>
<organism evidence="3 4">
    <name type="scientific">Merops nubicus</name>
    <name type="common">Northern carmine bee-eater</name>
    <dbReference type="NCBI Taxonomy" id="57421"/>
    <lineage>
        <taxon>Eukaryota</taxon>
        <taxon>Metazoa</taxon>
        <taxon>Chordata</taxon>
        <taxon>Craniata</taxon>
        <taxon>Vertebrata</taxon>
        <taxon>Euteleostomi</taxon>
        <taxon>Archelosauria</taxon>
        <taxon>Archosauria</taxon>
        <taxon>Dinosauria</taxon>
        <taxon>Saurischia</taxon>
        <taxon>Theropoda</taxon>
        <taxon>Coelurosauria</taxon>
        <taxon>Aves</taxon>
        <taxon>Neognathae</taxon>
        <taxon>Neoaves</taxon>
        <taxon>Telluraves</taxon>
        <taxon>Coraciimorphae</taxon>
        <taxon>Coraciiformes</taxon>
        <taxon>Meropidae</taxon>
        <taxon>Merops</taxon>
    </lineage>
</organism>
<protein>
    <submittedName>
        <fullName evidence="3">Uncharacterized protein C20orf195</fullName>
    </submittedName>
</protein>
<dbReference type="InterPro" id="IPR049231">
    <property type="entry name" value="DUF5581_N"/>
</dbReference>
<dbReference type="InterPro" id="IPR039581">
    <property type="entry name" value="FNDC11"/>
</dbReference>